<evidence type="ECO:0000256" key="4">
    <source>
        <dbReference type="SAM" id="SignalP"/>
    </source>
</evidence>
<dbReference type="InterPro" id="IPR033121">
    <property type="entry name" value="PEPTIDASE_A1"/>
</dbReference>
<evidence type="ECO:0000256" key="3">
    <source>
        <dbReference type="SAM" id="MobiDB-lite"/>
    </source>
</evidence>
<feature type="region of interest" description="Disordered" evidence="3">
    <location>
        <begin position="491"/>
        <end position="512"/>
    </location>
</feature>
<comment type="caution">
    <text evidence="6">The sequence shown here is derived from an EMBL/GenBank/DDBJ whole genome shotgun (WGS) entry which is preliminary data.</text>
</comment>
<keyword evidence="2" id="KW-0378">Hydrolase</keyword>
<sequence>MSALLLPILVWQLCLIQSKVHRIPLSKTEFRKDHSDGEKIMSSLVEELHNESSLAELGNETSLAELGNETSLAEQIEQNHPLFQSLNSRFGLKYTVKISVGTPPIQHFRLILDTGSALTWIADAQCAVCRRNNLFNGNLSSTFIPTNEPWNVKYADQSTASGIYGIDTFSLTDNSTDALLVRNQHFGTADTWSNFDSTQDGILALPSPYANQSSYKQIFSNAVEQNLIEKPIFTIWFNMKHGSDGGEISYGGFDSEHCMDVDVFHDILPHPFWAVEVDSISLDDFFNVTSSVIVSDSGASSLIVPPNFITNVAVSHFRYNHRNYIIRCRETTDRTRSTNLPFSQPLGMYILECKGEYLPIIITIGGSKYYIHRDSYLIPIITIGKTTYCGLAMTSISSASFGAMWVLGGPFFREYCQVYDYGARKIGFSKVKRSNDTIDNEALSMVDAQTTEYPTASTRNDAVETEAAHMVTAEVATHPVVSIMNNSIGTETPRTLTAQPASHPKNSTSYSP</sequence>
<dbReference type="InterPro" id="IPR001461">
    <property type="entry name" value="Aspartic_peptidase_A1"/>
</dbReference>
<dbReference type="Gene3D" id="2.40.70.10">
    <property type="entry name" value="Acid Proteases"/>
    <property type="match status" value="2"/>
</dbReference>
<keyword evidence="7" id="KW-1185">Reference proteome</keyword>
<evidence type="ECO:0000256" key="2">
    <source>
        <dbReference type="RuleBase" id="RU000454"/>
    </source>
</evidence>
<dbReference type="EMBL" id="JBGFUD010001124">
    <property type="protein sequence ID" value="MFH4975782.1"/>
    <property type="molecule type" value="Genomic_DNA"/>
</dbReference>
<feature type="domain" description="Peptidase A1" evidence="5">
    <location>
        <begin position="94"/>
        <end position="429"/>
    </location>
</feature>
<evidence type="ECO:0000313" key="6">
    <source>
        <dbReference type="EMBL" id="MFH4975782.1"/>
    </source>
</evidence>
<comment type="similarity">
    <text evidence="1 2">Belongs to the peptidase A1 family.</text>
</comment>
<dbReference type="PANTHER" id="PTHR47966">
    <property type="entry name" value="BETA-SITE APP-CLEAVING ENZYME, ISOFORM A-RELATED"/>
    <property type="match status" value="1"/>
</dbReference>
<feature type="signal peptide" evidence="4">
    <location>
        <begin position="1"/>
        <end position="18"/>
    </location>
</feature>
<dbReference type="Pfam" id="PF00026">
    <property type="entry name" value="Asp"/>
    <property type="match status" value="1"/>
</dbReference>
<feature type="chain" id="PRO_5044802345" description="Peptidase A1 domain-containing protein" evidence="4">
    <location>
        <begin position="19"/>
        <end position="512"/>
    </location>
</feature>
<evidence type="ECO:0000256" key="1">
    <source>
        <dbReference type="ARBA" id="ARBA00007447"/>
    </source>
</evidence>
<dbReference type="Proteomes" id="UP001608902">
    <property type="component" value="Unassembled WGS sequence"/>
</dbReference>
<accession>A0ABD6EGH7</accession>
<evidence type="ECO:0000259" key="5">
    <source>
        <dbReference type="PROSITE" id="PS51767"/>
    </source>
</evidence>
<dbReference type="InterPro" id="IPR021109">
    <property type="entry name" value="Peptidase_aspartic_dom_sf"/>
</dbReference>
<evidence type="ECO:0000313" key="7">
    <source>
        <dbReference type="Proteomes" id="UP001608902"/>
    </source>
</evidence>
<gene>
    <name evidence="6" type="ORF">AB6A40_002491</name>
</gene>
<dbReference type="GO" id="GO:0004190">
    <property type="term" value="F:aspartic-type endopeptidase activity"/>
    <property type="evidence" value="ECO:0007669"/>
    <property type="project" value="UniProtKB-KW"/>
</dbReference>
<dbReference type="InterPro" id="IPR034164">
    <property type="entry name" value="Pepsin-like_dom"/>
</dbReference>
<dbReference type="InterPro" id="IPR001969">
    <property type="entry name" value="Aspartic_peptidase_AS"/>
</dbReference>
<protein>
    <recommendedName>
        <fullName evidence="5">Peptidase A1 domain-containing protein</fullName>
    </recommendedName>
</protein>
<keyword evidence="4" id="KW-0732">Signal</keyword>
<keyword evidence="2" id="KW-0064">Aspartyl protease</keyword>
<dbReference type="PANTHER" id="PTHR47966:SF45">
    <property type="entry name" value="PEPTIDASE A1 DOMAIN-CONTAINING PROTEIN"/>
    <property type="match status" value="1"/>
</dbReference>
<dbReference type="GO" id="GO:0006508">
    <property type="term" value="P:proteolysis"/>
    <property type="evidence" value="ECO:0007669"/>
    <property type="project" value="UniProtKB-KW"/>
</dbReference>
<dbReference type="PROSITE" id="PS51767">
    <property type="entry name" value="PEPTIDASE_A1"/>
    <property type="match status" value="1"/>
</dbReference>
<dbReference type="SUPFAM" id="SSF50630">
    <property type="entry name" value="Acid proteases"/>
    <property type="match status" value="1"/>
</dbReference>
<keyword evidence="2" id="KW-0645">Protease</keyword>
<reference evidence="6 7" key="1">
    <citation type="submission" date="2024-08" db="EMBL/GenBank/DDBJ databases">
        <title>Gnathostoma spinigerum genome.</title>
        <authorList>
            <person name="Gonzalez-Bertolin B."/>
            <person name="Monzon S."/>
            <person name="Zaballos A."/>
            <person name="Jimenez P."/>
            <person name="Dekumyoy P."/>
            <person name="Varona S."/>
            <person name="Cuesta I."/>
            <person name="Sumanam S."/>
            <person name="Adisakwattana P."/>
            <person name="Gasser R.B."/>
            <person name="Hernandez-Gonzalez A."/>
            <person name="Young N.D."/>
            <person name="Perteguer M.J."/>
        </authorList>
    </citation>
    <scope>NUCLEOTIDE SEQUENCE [LARGE SCALE GENOMIC DNA]</scope>
    <source>
        <strain evidence="6">AL3</strain>
        <tissue evidence="6">Liver</tissue>
    </source>
</reference>
<dbReference type="AlphaFoldDB" id="A0ABD6EGH7"/>
<dbReference type="PROSITE" id="PS00141">
    <property type="entry name" value="ASP_PROTEASE"/>
    <property type="match status" value="1"/>
</dbReference>
<dbReference type="CDD" id="cd05471">
    <property type="entry name" value="pepsin_like"/>
    <property type="match status" value="1"/>
</dbReference>
<dbReference type="PRINTS" id="PR00792">
    <property type="entry name" value="PEPSIN"/>
</dbReference>
<name>A0ABD6EGH7_9BILA</name>
<organism evidence="6 7">
    <name type="scientific">Gnathostoma spinigerum</name>
    <dbReference type="NCBI Taxonomy" id="75299"/>
    <lineage>
        <taxon>Eukaryota</taxon>
        <taxon>Metazoa</taxon>
        <taxon>Ecdysozoa</taxon>
        <taxon>Nematoda</taxon>
        <taxon>Chromadorea</taxon>
        <taxon>Rhabditida</taxon>
        <taxon>Spirurina</taxon>
        <taxon>Gnathostomatomorpha</taxon>
        <taxon>Gnathostomatoidea</taxon>
        <taxon>Gnathostomatidae</taxon>
        <taxon>Gnathostoma</taxon>
    </lineage>
</organism>
<proteinExistence type="inferred from homology"/>